<dbReference type="SUPFAM" id="SSF81442">
    <property type="entry name" value="Cytochrome c oxidase subunit I-like"/>
    <property type="match status" value="1"/>
</dbReference>
<dbReference type="AlphaFoldDB" id="A6JCS3"/>
<reference evidence="2" key="1">
    <citation type="submission" date="2005-09" db="EMBL/GenBank/DDBJ databases">
        <authorList>
            <person name="Mural R.J."/>
            <person name="Li P.W."/>
            <person name="Adams M.D."/>
            <person name="Amanatides P.G."/>
            <person name="Baden-Tillson H."/>
            <person name="Barnstead M."/>
            <person name="Chin S.H."/>
            <person name="Dew I."/>
            <person name="Evans C.A."/>
            <person name="Ferriera S."/>
            <person name="Flanigan M."/>
            <person name="Fosler C."/>
            <person name="Glodek A."/>
            <person name="Gu Z."/>
            <person name="Holt R.A."/>
            <person name="Jennings D."/>
            <person name="Kraft C.L."/>
            <person name="Lu F."/>
            <person name="Nguyen T."/>
            <person name="Nusskern D.R."/>
            <person name="Pfannkoch C.M."/>
            <person name="Sitter C."/>
            <person name="Sutton G.G."/>
            <person name="Venter J.C."/>
            <person name="Wang Z."/>
            <person name="Woodage T."/>
            <person name="Zheng X.H."/>
            <person name="Zhong F."/>
        </authorList>
    </citation>
    <scope>NUCLEOTIDE SEQUENCE [LARGE SCALE GENOMIC DNA]</scope>
    <source>
        <strain>BN</strain>
        <strain evidence="2">Sprague-Dawley</strain>
    </source>
</reference>
<gene>
    <name evidence="1" type="ORF">rCG_57042</name>
</gene>
<dbReference type="EMBL" id="CH473981">
    <property type="protein sequence ID" value="EDL89845.1"/>
    <property type="molecule type" value="Genomic_DNA"/>
</dbReference>
<sequence>MLLTELDTSTIFFNPTGGGGPVLYQHLFRFFEHSEVCTRTCNYLTCSYVLLWGKKNHSAMWE</sequence>
<evidence type="ECO:0000313" key="1">
    <source>
        <dbReference type="EMBL" id="EDL89845.1"/>
    </source>
</evidence>
<accession>A6JCS3</accession>
<organism evidence="1 2">
    <name type="scientific">Rattus norvegicus</name>
    <name type="common">Rat</name>
    <dbReference type="NCBI Taxonomy" id="10116"/>
    <lineage>
        <taxon>Eukaryota</taxon>
        <taxon>Metazoa</taxon>
        <taxon>Chordata</taxon>
        <taxon>Craniata</taxon>
        <taxon>Vertebrata</taxon>
        <taxon>Euteleostomi</taxon>
        <taxon>Mammalia</taxon>
        <taxon>Eutheria</taxon>
        <taxon>Euarchontoglires</taxon>
        <taxon>Glires</taxon>
        <taxon>Rodentia</taxon>
        <taxon>Myomorpha</taxon>
        <taxon>Muroidea</taxon>
        <taxon>Muridae</taxon>
        <taxon>Murinae</taxon>
        <taxon>Rattus</taxon>
    </lineage>
</organism>
<dbReference type="InterPro" id="IPR036927">
    <property type="entry name" value="Cyt_c_oxase-like_su1_sf"/>
</dbReference>
<evidence type="ECO:0000313" key="2">
    <source>
        <dbReference type="Proteomes" id="UP000234681"/>
    </source>
</evidence>
<dbReference type="Gene3D" id="1.20.210.10">
    <property type="entry name" value="Cytochrome c oxidase-like, subunit I domain"/>
    <property type="match status" value="1"/>
</dbReference>
<dbReference type="Proteomes" id="UP000234681">
    <property type="component" value="Chromosome 14"/>
</dbReference>
<proteinExistence type="predicted"/>
<protein>
    <submittedName>
        <fullName evidence="1">RCG57042</fullName>
    </submittedName>
</protein>
<name>A6JCS3_RAT</name>